<evidence type="ECO:0008006" key="3">
    <source>
        <dbReference type="Google" id="ProtNLM"/>
    </source>
</evidence>
<dbReference type="RefSeq" id="WP_068628337.1">
    <property type="nucleotide sequence ID" value="NZ_LSZQ01000011.1"/>
</dbReference>
<keyword evidence="2" id="KW-1185">Reference proteome</keyword>
<sequence length="365" mass="40758">MIATQIDTNMLQKGGAAEEGGHLMTLPEIVPIDQIAPPVLAEPPPPLSLAEGMITLAELYEADIPEPESLVGSWWLEENIGFLYGERGRGKSWMGLNLACCLAEGRDCGPWRISKPRRVLYVDGEMNVSAIRKRIRAMGQSPDAPLHLLSRKYRVGRRRIASLDLTDPSVQKELLELCWKHKIEVLILDNHSCLFFGIRENDADDWGQVLNFLQEMQALGVSPCIVHHAGRAGGHMRGTSRREDGADWMMQVAATDDNEPPEAGYKTKFVSEFTKSRTGIGEDAGPWEWTYETPAEGEATTIRWSLLSRLKVFVKHIEEGLEQCSEIAEAMGVRNDIVSKLAKKAAEQNLIKIEGSGNRKRYLLR</sequence>
<proteinExistence type="predicted"/>
<comment type="caution">
    <text evidence="1">The sequence shown here is derived from an EMBL/GenBank/DDBJ whole genome shotgun (WGS) entry which is preliminary data.</text>
</comment>
<dbReference type="Pfam" id="PF13481">
    <property type="entry name" value="AAA_25"/>
    <property type="match status" value="1"/>
</dbReference>
<accession>A0A139STE8</accession>
<dbReference type="EMBL" id="LSZQ01000011">
    <property type="protein sequence ID" value="KXU37857.1"/>
    <property type="molecule type" value="Genomic_DNA"/>
</dbReference>
<evidence type="ECO:0000313" key="1">
    <source>
        <dbReference type="EMBL" id="KXU37857.1"/>
    </source>
</evidence>
<dbReference type="STRING" id="1548207.AXK11_01505"/>
<organism evidence="1 2">
    <name type="scientific">Cephaloticoccus primus</name>
    <dbReference type="NCBI Taxonomy" id="1548207"/>
    <lineage>
        <taxon>Bacteria</taxon>
        <taxon>Pseudomonadati</taxon>
        <taxon>Verrucomicrobiota</taxon>
        <taxon>Opitutia</taxon>
        <taxon>Opitutales</taxon>
        <taxon>Opitutaceae</taxon>
        <taxon>Cephaloticoccus</taxon>
    </lineage>
</organism>
<reference evidence="2" key="1">
    <citation type="submission" date="2016-02" db="EMBL/GenBank/DDBJ databases">
        <authorList>
            <person name="Sanders J.G."/>
            <person name="Lin J.Y."/>
            <person name="Wertz J.T."/>
            <person name="Russell J.A."/>
            <person name="Moreau C.S."/>
            <person name="Powell S."/>
        </authorList>
    </citation>
    <scope>NUCLEOTIDE SEQUENCE [LARGE SCALE GENOMIC DNA]</scope>
    <source>
        <strain evidence="2">CAG34</strain>
    </source>
</reference>
<dbReference type="Proteomes" id="UP000070058">
    <property type="component" value="Unassembled WGS sequence"/>
</dbReference>
<protein>
    <recommendedName>
        <fullName evidence="3">AAA+ ATPase domain-containing protein</fullName>
    </recommendedName>
</protein>
<dbReference type="Gene3D" id="3.40.50.300">
    <property type="entry name" value="P-loop containing nucleotide triphosphate hydrolases"/>
    <property type="match status" value="1"/>
</dbReference>
<dbReference type="SUPFAM" id="SSF52540">
    <property type="entry name" value="P-loop containing nucleoside triphosphate hydrolases"/>
    <property type="match status" value="1"/>
</dbReference>
<name>A0A139STE8_9BACT</name>
<gene>
    <name evidence="1" type="ORF">AXK11_01505</name>
</gene>
<dbReference type="OrthoDB" id="186937at2"/>
<evidence type="ECO:0000313" key="2">
    <source>
        <dbReference type="Proteomes" id="UP000070058"/>
    </source>
</evidence>
<dbReference type="AlphaFoldDB" id="A0A139STE8"/>
<dbReference type="InterPro" id="IPR027417">
    <property type="entry name" value="P-loop_NTPase"/>
</dbReference>